<keyword evidence="3" id="KW-0175">Coiled coil</keyword>
<dbReference type="PANTHER" id="PTHR32089:SF118">
    <property type="entry name" value="HEME-BASED AEROTACTIC TRANSDUCER HEMAT"/>
    <property type="match status" value="1"/>
</dbReference>
<dbReference type="AlphaFoldDB" id="A0A3D8VQH5"/>
<dbReference type="InterPro" id="IPR012292">
    <property type="entry name" value="Globin/Proto"/>
</dbReference>
<dbReference type="EMBL" id="QTLC01000026">
    <property type="protein sequence ID" value="RDY71779.1"/>
    <property type="molecule type" value="Genomic_DNA"/>
</dbReference>
<gene>
    <name evidence="5" type="ORF">DXT76_05485</name>
</gene>
<dbReference type="SUPFAM" id="SSF46458">
    <property type="entry name" value="Globin-like"/>
    <property type="match status" value="1"/>
</dbReference>
<dbReference type="InterPro" id="IPR004089">
    <property type="entry name" value="MCPsignal_dom"/>
</dbReference>
<accession>A0A3D8VQH5</accession>
<name>A0A3D8VQH5_9BACI</name>
<dbReference type="InterPro" id="IPR039379">
    <property type="entry name" value="Protoglobin_sensor_dom"/>
</dbReference>
<dbReference type="PROSITE" id="PS50111">
    <property type="entry name" value="CHEMOTAXIS_TRANSDUC_2"/>
    <property type="match status" value="1"/>
</dbReference>
<dbReference type="InterPro" id="IPR009050">
    <property type="entry name" value="Globin-like_sf"/>
</dbReference>
<evidence type="ECO:0000313" key="5">
    <source>
        <dbReference type="EMBL" id="RDY71779.1"/>
    </source>
</evidence>
<feature type="domain" description="Methyl-accepting transducer" evidence="4">
    <location>
        <begin position="182"/>
        <end position="418"/>
    </location>
</feature>
<dbReference type="SUPFAM" id="SSF58104">
    <property type="entry name" value="Methyl-accepting chemotaxis protein (MCP) signaling domain"/>
    <property type="match status" value="1"/>
</dbReference>
<dbReference type="SMART" id="SM00283">
    <property type="entry name" value="MA"/>
    <property type="match status" value="1"/>
</dbReference>
<dbReference type="PANTHER" id="PTHR32089">
    <property type="entry name" value="METHYL-ACCEPTING CHEMOTAXIS PROTEIN MCPB"/>
    <property type="match status" value="1"/>
</dbReference>
<dbReference type="Pfam" id="PF00015">
    <property type="entry name" value="MCPsignal"/>
    <property type="match status" value="1"/>
</dbReference>
<evidence type="ECO:0000313" key="6">
    <source>
        <dbReference type="Proteomes" id="UP000257032"/>
    </source>
</evidence>
<evidence type="ECO:0000256" key="3">
    <source>
        <dbReference type="SAM" id="Coils"/>
    </source>
</evidence>
<reference evidence="5 6" key="1">
    <citation type="submission" date="2018-08" db="EMBL/GenBank/DDBJ databases">
        <title>Genome sequence of strict halophilic Halobacillus trueperi SS1 isolated from Lunsu, a salty water body of North West Himalayas.</title>
        <authorList>
            <person name="Gupta S."/>
            <person name="Sharma P."/>
            <person name="Dev K."/>
            <person name="Baumler D."/>
            <person name="Sourirajan A."/>
        </authorList>
    </citation>
    <scope>NUCLEOTIDE SEQUENCE [LARGE SCALE GENOMIC DNA]</scope>
    <source>
        <strain evidence="5 6">SS1</strain>
    </source>
</reference>
<sequence length="429" mass="48243">MNMGLFMTKKKEEVRPLGEGFTGVINIPKDSDLHTQFKMVHLSEQDLAILQSLKPMISNHIDQIVTQFYKNLENEPSLERIINNHSSIDRLKQTLTVHIQEMFNGTIDTTFIEKRKRIATVHLKIGLEPKWYMCAFQDLLLSFMDIYEQELPSEHYGQATRATTKILNIEQQLVLEMFQEEAEELRQIEVEKREEAYRRVDQMSEEVAAVSQQASASTEQLTEQTDKIVGDSKKGSKVAQQVEQQSMDGKKRLEIQQKQMNQIQENINEISGDMEKLKHVAEEISKIVTIVSSIAEQTNLLSLNASIEAARAGEHGAGFTVVANEVRKLSEQTQNSVAEVSDLISTTSGQIHNVSSNVGNINTMISEGADSMDQINQFFTEIVSAMGQNKAYNAGIEAELEQFAQVIEEINGAVYKVAASSQQLTELTD</sequence>
<dbReference type="Proteomes" id="UP000257032">
    <property type="component" value="Unassembled WGS sequence"/>
</dbReference>
<dbReference type="GO" id="GO:0016020">
    <property type="term" value="C:membrane"/>
    <property type="evidence" value="ECO:0007669"/>
    <property type="project" value="InterPro"/>
</dbReference>
<evidence type="ECO:0000256" key="1">
    <source>
        <dbReference type="ARBA" id="ARBA00023224"/>
    </source>
</evidence>
<evidence type="ECO:0000259" key="4">
    <source>
        <dbReference type="PROSITE" id="PS50111"/>
    </source>
</evidence>
<dbReference type="GO" id="GO:0020037">
    <property type="term" value="F:heme binding"/>
    <property type="evidence" value="ECO:0007669"/>
    <property type="project" value="InterPro"/>
</dbReference>
<proteinExistence type="predicted"/>
<evidence type="ECO:0000256" key="2">
    <source>
        <dbReference type="PROSITE-ProRule" id="PRU00284"/>
    </source>
</evidence>
<dbReference type="Gene3D" id="1.10.287.950">
    <property type="entry name" value="Methyl-accepting chemotaxis protein"/>
    <property type="match status" value="1"/>
</dbReference>
<keyword evidence="1 2" id="KW-0807">Transducer</keyword>
<comment type="caution">
    <text evidence="5">The sequence shown here is derived from an EMBL/GenBank/DDBJ whole genome shotgun (WGS) entry which is preliminary data.</text>
</comment>
<dbReference type="GO" id="GO:0019825">
    <property type="term" value="F:oxygen binding"/>
    <property type="evidence" value="ECO:0007669"/>
    <property type="project" value="InterPro"/>
</dbReference>
<feature type="coiled-coil region" evidence="3">
    <location>
        <begin position="253"/>
        <end position="280"/>
    </location>
</feature>
<organism evidence="5 6">
    <name type="scientific">Halobacillus trueperi</name>
    <dbReference type="NCBI Taxonomy" id="156205"/>
    <lineage>
        <taxon>Bacteria</taxon>
        <taxon>Bacillati</taxon>
        <taxon>Bacillota</taxon>
        <taxon>Bacilli</taxon>
        <taxon>Bacillales</taxon>
        <taxon>Bacillaceae</taxon>
        <taxon>Halobacillus</taxon>
    </lineage>
</organism>
<dbReference type="Pfam" id="PF11563">
    <property type="entry name" value="Protoglobin"/>
    <property type="match status" value="1"/>
</dbReference>
<dbReference type="GO" id="GO:0007165">
    <property type="term" value="P:signal transduction"/>
    <property type="evidence" value="ECO:0007669"/>
    <property type="project" value="UniProtKB-KW"/>
</dbReference>
<dbReference type="CDD" id="cd11386">
    <property type="entry name" value="MCP_signal"/>
    <property type="match status" value="1"/>
</dbReference>
<dbReference type="Gene3D" id="1.10.490.10">
    <property type="entry name" value="Globins"/>
    <property type="match status" value="1"/>
</dbReference>
<dbReference type="InterPro" id="IPR044398">
    <property type="entry name" value="Globin-sensor_dom"/>
</dbReference>
<feature type="coiled-coil region" evidence="3">
    <location>
        <begin position="175"/>
        <end position="213"/>
    </location>
</feature>
<dbReference type="CDD" id="cd01068">
    <property type="entry name" value="globin_sensor"/>
    <property type="match status" value="1"/>
</dbReference>
<protein>
    <submittedName>
        <fullName evidence="5">Globin-coupled sensor protein</fullName>
    </submittedName>
</protein>